<dbReference type="PANTHER" id="PTHR22777:SF27">
    <property type="entry name" value="MAGNESIUM AND COBALT EFFLUX PROTEIN CORC"/>
    <property type="match status" value="1"/>
</dbReference>
<dbReference type="RefSeq" id="WP_188672853.1">
    <property type="nucleotide sequence ID" value="NZ_BMKA01000002.1"/>
</dbReference>
<protein>
    <submittedName>
        <fullName evidence="7">Conjugation transfer protein</fullName>
    </submittedName>
</protein>
<dbReference type="SUPFAM" id="SSF54631">
    <property type="entry name" value="CBS-domain pair"/>
    <property type="match status" value="1"/>
</dbReference>
<comment type="caution">
    <text evidence="7">The sequence shown here is derived from an EMBL/GenBank/DDBJ whole genome shotgun (WGS) entry which is preliminary data.</text>
</comment>
<dbReference type="SUPFAM" id="SSF56176">
    <property type="entry name" value="FAD-binding/transporter-associated domain-like"/>
    <property type="match status" value="1"/>
</dbReference>
<evidence type="ECO:0000256" key="1">
    <source>
        <dbReference type="ARBA" id="ARBA00006446"/>
    </source>
</evidence>
<dbReference type="InterPro" id="IPR046342">
    <property type="entry name" value="CBS_dom_sf"/>
</dbReference>
<evidence type="ECO:0000256" key="4">
    <source>
        <dbReference type="PROSITE-ProRule" id="PRU00703"/>
    </source>
</evidence>
<dbReference type="Pfam" id="PF03471">
    <property type="entry name" value="CorC_HlyC"/>
    <property type="match status" value="1"/>
</dbReference>
<reference evidence="7" key="2">
    <citation type="submission" date="2020-09" db="EMBL/GenBank/DDBJ databases">
        <authorList>
            <person name="Sun Q."/>
            <person name="Zhou Y."/>
        </authorList>
    </citation>
    <scope>NUCLEOTIDE SEQUENCE</scope>
    <source>
        <strain evidence="7">CGMCC 1.15880</strain>
    </source>
</reference>
<accession>A0A916QXF2</accession>
<feature type="domain" description="CBS" evidence="6">
    <location>
        <begin position="135"/>
        <end position="192"/>
    </location>
</feature>
<dbReference type="Pfam" id="PF00571">
    <property type="entry name" value="CBS"/>
    <property type="match status" value="2"/>
</dbReference>
<feature type="region of interest" description="Disordered" evidence="5">
    <location>
        <begin position="34"/>
        <end position="53"/>
    </location>
</feature>
<name>A0A916QXF2_9RHOB</name>
<evidence type="ECO:0000256" key="2">
    <source>
        <dbReference type="ARBA" id="ARBA00022737"/>
    </source>
</evidence>
<dbReference type="InterPro" id="IPR005170">
    <property type="entry name" value="Transptr-assoc_dom"/>
</dbReference>
<dbReference type="SMART" id="SM01091">
    <property type="entry name" value="CorC_HlyC"/>
    <property type="match status" value="1"/>
</dbReference>
<dbReference type="PANTHER" id="PTHR22777">
    <property type="entry name" value="HEMOLYSIN-RELATED"/>
    <property type="match status" value="1"/>
</dbReference>
<sequence length="288" mass="31700">MGDTIDGSSGAAPGAQSEDQDQTGGFFKRLFSGSKSPDLIETPETMEPSNLPTGDLRNLQFMRLEDVAVPRADITAVSQDIERAELVEVFKESGYSRLPVYKDQLDNPVGFIHLKDFALKYGFNGTGADFAIKPLLRQLLFAPPSMAIGVLLQKMQADRIHMALVIDEYGGVDGLLTIEDLVETVLGEIVDEHDTEEDDMWSEERPGVYLAQSRASLSEFEQMLNMGSLAEDDGEEIDTLGGLVFMLTGRVPAKGEIIPHPSGIEFEIVDADPRRIKRLRVTRDPARA</sequence>
<dbReference type="EMBL" id="BMKA01000002">
    <property type="protein sequence ID" value="GGA15646.1"/>
    <property type="molecule type" value="Genomic_DNA"/>
</dbReference>
<dbReference type="Gene3D" id="3.10.580.10">
    <property type="entry name" value="CBS-domain"/>
    <property type="match status" value="1"/>
</dbReference>
<dbReference type="GO" id="GO:0050660">
    <property type="term" value="F:flavin adenine dinucleotide binding"/>
    <property type="evidence" value="ECO:0007669"/>
    <property type="project" value="InterPro"/>
</dbReference>
<dbReference type="Proteomes" id="UP000628017">
    <property type="component" value="Unassembled WGS sequence"/>
</dbReference>
<evidence type="ECO:0000259" key="6">
    <source>
        <dbReference type="PROSITE" id="PS51371"/>
    </source>
</evidence>
<dbReference type="AlphaFoldDB" id="A0A916QXF2"/>
<evidence type="ECO:0000256" key="5">
    <source>
        <dbReference type="SAM" id="MobiDB-lite"/>
    </source>
</evidence>
<feature type="domain" description="CBS" evidence="6">
    <location>
        <begin position="68"/>
        <end position="130"/>
    </location>
</feature>
<proteinExistence type="inferred from homology"/>
<dbReference type="InterPro" id="IPR016169">
    <property type="entry name" value="FAD-bd_PCMH_sub2"/>
</dbReference>
<dbReference type="PROSITE" id="PS51371">
    <property type="entry name" value="CBS"/>
    <property type="match status" value="2"/>
</dbReference>
<dbReference type="CDD" id="cd04590">
    <property type="entry name" value="CBS_pair_CorC_HlyC_assoc"/>
    <property type="match status" value="1"/>
</dbReference>
<dbReference type="FunFam" id="3.10.580.10:FF:000002">
    <property type="entry name" value="Magnesium/cobalt efflux protein CorC"/>
    <property type="match status" value="1"/>
</dbReference>
<dbReference type="GO" id="GO:0005886">
    <property type="term" value="C:plasma membrane"/>
    <property type="evidence" value="ECO:0007669"/>
    <property type="project" value="TreeGrafter"/>
</dbReference>
<reference evidence="7" key="1">
    <citation type="journal article" date="2014" name="Int. J. Syst. Evol. Microbiol.">
        <title>Complete genome sequence of Corynebacterium casei LMG S-19264T (=DSM 44701T), isolated from a smear-ripened cheese.</title>
        <authorList>
            <consortium name="US DOE Joint Genome Institute (JGI-PGF)"/>
            <person name="Walter F."/>
            <person name="Albersmeier A."/>
            <person name="Kalinowski J."/>
            <person name="Ruckert C."/>
        </authorList>
    </citation>
    <scope>NUCLEOTIDE SEQUENCE</scope>
    <source>
        <strain evidence="7">CGMCC 1.15880</strain>
    </source>
</reference>
<gene>
    <name evidence="7" type="ORF">GCM10011498_14990</name>
</gene>
<evidence type="ECO:0000256" key="3">
    <source>
        <dbReference type="ARBA" id="ARBA00023122"/>
    </source>
</evidence>
<dbReference type="Gene3D" id="3.30.465.10">
    <property type="match status" value="1"/>
</dbReference>
<evidence type="ECO:0000313" key="8">
    <source>
        <dbReference type="Proteomes" id="UP000628017"/>
    </source>
</evidence>
<dbReference type="InterPro" id="IPR044751">
    <property type="entry name" value="Ion_transp-like_CBS"/>
</dbReference>
<keyword evidence="2" id="KW-0677">Repeat</keyword>
<dbReference type="InterPro" id="IPR000644">
    <property type="entry name" value="CBS_dom"/>
</dbReference>
<comment type="similarity">
    <text evidence="1">Belongs to the UPF0053 family. Hemolysin C subfamily.</text>
</comment>
<dbReference type="InterPro" id="IPR036318">
    <property type="entry name" value="FAD-bd_PCMH-like_sf"/>
</dbReference>
<dbReference type="SMART" id="SM00116">
    <property type="entry name" value="CBS"/>
    <property type="match status" value="2"/>
</dbReference>
<feature type="region of interest" description="Disordered" evidence="5">
    <location>
        <begin position="1"/>
        <end position="28"/>
    </location>
</feature>
<keyword evidence="8" id="KW-1185">Reference proteome</keyword>
<keyword evidence="3 4" id="KW-0129">CBS domain</keyword>
<organism evidence="7 8">
    <name type="scientific">Neptunicoccus cionae</name>
    <dbReference type="NCBI Taxonomy" id="2035344"/>
    <lineage>
        <taxon>Bacteria</taxon>
        <taxon>Pseudomonadati</taxon>
        <taxon>Pseudomonadota</taxon>
        <taxon>Alphaproteobacteria</taxon>
        <taxon>Rhodobacterales</taxon>
        <taxon>Paracoccaceae</taxon>
        <taxon>Neptunicoccus</taxon>
    </lineage>
</organism>
<evidence type="ECO:0000313" key="7">
    <source>
        <dbReference type="EMBL" id="GGA15646.1"/>
    </source>
</evidence>